<dbReference type="Pfam" id="PF14075">
    <property type="entry name" value="UBN_AB"/>
    <property type="match status" value="1"/>
</dbReference>
<comment type="caution">
    <text evidence="6">The sequence shown here is derived from an EMBL/GenBank/DDBJ whole genome shotgun (WGS) entry which is preliminary data.</text>
</comment>
<organism evidence="6 7">
    <name type="scientific">Paraglomus occultum</name>
    <dbReference type="NCBI Taxonomy" id="144539"/>
    <lineage>
        <taxon>Eukaryota</taxon>
        <taxon>Fungi</taxon>
        <taxon>Fungi incertae sedis</taxon>
        <taxon>Mucoromycota</taxon>
        <taxon>Glomeromycotina</taxon>
        <taxon>Glomeromycetes</taxon>
        <taxon>Paraglomerales</taxon>
        <taxon>Paraglomeraceae</taxon>
        <taxon>Paraglomus</taxon>
    </lineage>
</organism>
<sequence length="595" mass="66745">MTKVQTDSSSSASKKKRDLSDLDTRLGFLSATQPEKHPRIIRLDVPLLQPDNNVVYFPDLLREEGLEPPTPMKKFPSGSDTPVSGSDATPPPSPGSKTPDHSLPLPADSPFGSPLASGTHESDAFFNRLLENAERREKDERAKAESEKPQKKRPRTEMYDMSDPFIDDSDLVPSQRQARKVRPKLDGFFVWKGPLTKNDLEMLDGEGKPKRRVRTKCINSPEESKQPRPRKRVSKKADSTISEHKLATPSPCKQKRDKSSTDPEKKTQSLITKFVSTAGGGSQNQTGETIIDFGEPSTPVVQAEVMKTSGKKKKTYVVESLPLELQSAIELFKDAITKESFEVKSKFPVNLKPTLLIATAKAYDMGLFNENFFKTLTNLLPYNKFTVTRLCKRTLFPMKIQELEQAKEQLIADLKIAIDTTIPNLIKRYNEQKAGSFRSENSFNSDGCGNSPSRTVTPTPPNGNTTHNGTHNAMSVDAIIDNDVNDIDADAGEGSDDRSDGFGKVSKKFKWDDATKSLLWKVIKIEMDLTAMQNELNEAEEKSERLSEQTMRKRLYQRLLSFWPSGWITSYDISRVYSAFKRKLKVNNEQGSDRT</sequence>
<feature type="coiled-coil region" evidence="2">
    <location>
        <begin position="522"/>
        <end position="552"/>
    </location>
</feature>
<protein>
    <submittedName>
        <fullName evidence="6">9245_t:CDS:1</fullName>
    </submittedName>
</protein>
<feature type="compositionally biased region" description="Basic and acidic residues" evidence="3">
    <location>
        <begin position="235"/>
        <end position="246"/>
    </location>
</feature>
<keyword evidence="7" id="KW-1185">Reference proteome</keyword>
<keyword evidence="1" id="KW-0597">Phosphoprotein</keyword>
<keyword evidence="2" id="KW-0175">Coiled coil</keyword>
<feature type="compositionally biased region" description="Basic and acidic residues" evidence="3">
    <location>
        <begin position="257"/>
        <end position="267"/>
    </location>
</feature>
<evidence type="ECO:0000259" key="4">
    <source>
        <dbReference type="Pfam" id="PF08729"/>
    </source>
</evidence>
<proteinExistence type="predicted"/>
<evidence type="ECO:0000256" key="3">
    <source>
        <dbReference type="SAM" id="MobiDB-lite"/>
    </source>
</evidence>
<feature type="compositionally biased region" description="Polar residues" evidence="3">
    <location>
        <begin position="78"/>
        <end position="87"/>
    </location>
</feature>
<reference evidence="6" key="1">
    <citation type="submission" date="2021-06" db="EMBL/GenBank/DDBJ databases">
        <authorList>
            <person name="Kallberg Y."/>
            <person name="Tangrot J."/>
            <person name="Rosling A."/>
        </authorList>
    </citation>
    <scope>NUCLEOTIDE SEQUENCE</scope>
    <source>
        <strain evidence="6">IA702</strain>
    </source>
</reference>
<feature type="compositionally biased region" description="Low complexity" evidence="3">
    <location>
        <begin position="1"/>
        <end position="12"/>
    </location>
</feature>
<feature type="region of interest" description="Disordered" evidence="3">
    <location>
        <begin position="1"/>
        <end position="22"/>
    </location>
</feature>
<evidence type="ECO:0000313" key="6">
    <source>
        <dbReference type="EMBL" id="CAG8454473.1"/>
    </source>
</evidence>
<evidence type="ECO:0000256" key="2">
    <source>
        <dbReference type="SAM" id="Coils"/>
    </source>
</evidence>
<dbReference type="AlphaFoldDB" id="A0A9N8VLE6"/>
<name>A0A9N8VLE6_9GLOM</name>
<evidence type="ECO:0000256" key="1">
    <source>
        <dbReference type="ARBA" id="ARBA00022553"/>
    </source>
</evidence>
<evidence type="ECO:0000313" key="7">
    <source>
        <dbReference type="Proteomes" id="UP000789572"/>
    </source>
</evidence>
<evidence type="ECO:0000259" key="5">
    <source>
        <dbReference type="Pfam" id="PF14075"/>
    </source>
</evidence>
<feature type="region of interest" description="Disordered" evidence="3">
    <location>
        <begin position="64"/>
        <end position="180"/>
    </location>
</feature>
<dbReference type="EMBL" id="CAJVPJ010000010">
    <property type="protein sequence ID" value="CAG8454473.1"/>
    <property type="molecule type" value="Genomic_DNA"/>
</dbReference>
<feature type="compositionally biased region" description="Basic and acidic residues" evidence="3">
    <location>
        <begin position="131"/>
        <end position="149"/>
    </location>
</feature>
<feature type="domain" description="Hpc2-related" evidence="4">
    <location>
        <begin position="147"/>
        <end position="195"/>
    </location>
</feature>
<feature type="compositionally biased region" description="Polar residues" evidence="3">
    <location>
        <begin position="438"/>
        <end position="456"/>
    </location>
</feature>
<feature type="region of interest" description="Disordered" evidence="3">
    <location>
        <begin position="437"/>
        <end position="462"/>
    </location>
</feature>
<dbReference type="Pfam" id="PF08729">
    <property type="entry name" value="HUN"/>
    <property type="match status" value="1"/>
</dbReference>
<accession>A0A9N8VLE6</accession>
<dbReference type="InterPro" id="IPR014840">
    <property type="entry name" value="HRD"/>
</dbReference>
<gene>
    <name evidence="6" type="ORF">POCULU_LOCUS214</name>
</gene>
<dbReference type="InterPro" id="IPR026947">
    <property type="entry name" value="UBN_middle_dom"/>
</dbReference>
<feature type="domain" description="Ubinuclein middle" evidence="5">
    <location>
        <begin position="319"/>
        <end position="575"/>
    </location>
</feature>
<dbReference type="Proteomes" id="UP000789572">
    <property type="component" value="Unassembled WGS sequence"/>
</dbReference>
<feature type="region of interest" description="Disordered" evidence="3">
    <location>
        <begin position="196"/>
        <end position="268"/>
    </location>
</feature>
<dbReference type="OrthoDB" id="5576775at2759"/>